<dbReference type="GO" id="GO:0005737">
    <property type="term" value="C:cytoplasm"/>
    <property type="evidence" value="ECO:0007669"/>
    <property type="project" value="TreeGrafter"/>
</dbReference>
<gene>
    <name evidence="5" type="ORF">SCHPADRAFT_906188</name>
</gene>
<evidence type="ECO:0000313" key="5">
    <source>
        <dbReference type="EMBL" id="KLO11235.1"/>
    </source>
</evidence>
<evidence type="ECO:0000256" key="1">
    <source>
        <dbReference type="ARBA" id="ARBA00001933"/>
    </source>
</evidence>
<evidence type="ECO:0000256" key="3">
    <source>
        <dbReference type="PIRSR" id="PIRSR001434-2"/>
    </source>
</evidence>
<proteinExistence type="inferred from homology"/>
<sequence length="374" mass="41683">MEVSASISVSTTFRTPHPKDNFTLEGFDPRNPSRHVYSRYTQDIGTRVEKILSKINDGYALTYSSGLTAIFAALTHYQPKRIAIGKGYHGAHATISIYKSFKTADFQVIDIDDEFQKGDLCWLETPVNPTGESRDIQFYADKIHAVGGYLAVDSTFAPPPLQYPFKWGADMVMHSGTKYFGGHSDLLCGVIIVKTLDEWNSLFNARTYLGSMMGSLDAWLLLRSLRTLHLRVPRQSQTATKLAQWLYAVSLVPKGRKNEDGIPGGLIEIVWHSSLQARSAKWDIAKQMEGGWNATFAMQMKELPHARLLPHLLKYFVPATSLGGVESLIEQRSNSDAGADPRIVRISVGVEDFEDLKSDLTQALKRVAQESAKL</sequence>
<dbReference type="GO" id="GO:0019346">
    <property type="term" value="P:transsulfuration"/>
    <property type="evidence" value="ECO:0007669"/>
    <property type="project" value="InterPro"/>
</dbReference>
<organism evidence="5 6">
    <name type="scientific">Schizopora paradoxa</name>
    <dbReference type="NCBI Taxonomy" id="27342"/>
    <lineage>
        <taxon>Eukaryota</taxon>
        <taxon>Fungi</taxon>
        <taxon>Dikarya</taxon>
        <taxon>Basidiomycota</taxon>
        <taxon>Agaricomycotina</taxon>
        <taxon>Agaricomycetes</taxon>
        <taxon>Hymenochaetales</taxon>
        <taxon>Schizoporaceae</taxon>
        <taxon>Schizopora</taxon>
    </lineage>
</organism>
<comment type="cofactor">
    <cofactor evidence="1 4">
        <name>pyridoxal 5'-phosphate</name>
        <dbReference type="ChEBI" id="CHEBI:597326"/>
    </cofactor>
</comment>
<dbReference type="EMBL" id="KQ086005">
    <property type="protein sequence ID" value="KLO11235.1"/>
    <property type="molecule type" value="Genomic_DNA"/>
</dbReference>
<comment type="similarity">
    <text evidence="4">Belongs to the trans-sulfuration enzymes family.</text>
</comment>
<dbReference type="PROSITE" id="PS00868">
    <property type="entry name" value="CYS_MET_METAB_PP"/>
    <property type="match status" value="1"/>
</dbReference>
<protein>
    <submittedName>
        <fullName evidence="5">Cystathionine gamma-synthase</fullName>
    </submittedName>
</protein>
<dbReference type="Gene3D" id="3.40.640.10">
    <property type="entry name" value="Type I PLP-dependent aspartate aminotransferase-like (Major domain)"/>
    <property type="match status" value="1"/>
</dbReference>
<dbReference type="PANTHER" id="PTHR11808">
    <property type="entry name" value="TRANS-SULFURATION ENZYME FAMILY MEMBER"/>
    <property type="match status" value="1"/>
</dbReference>
<dbReference type="OrthoDB" id="3512640at2759"/>
<dbReference type="FunCoup" id="A0A0H2RH68">
    <property type="interactions" value="313"/>
</dbReference>
<dbReference type="STRING" id="27342.A0A0H2RH68"/>
<dbReference type="InterPro" id="IPR000277">
    <property type="entry name" value="Cys/Met-Metab_PyrdxlP-dep_enz"/>
</dbReference>
<evidence type="ECO:0000256" key="2">
    <source>
        <dbReference type="ARBA" id="ARBA00022898"/>
    </source>
</evidence>
<evidence type="ECO:0000313" key="6">
    <source>
        <dbReference type="Proteomes" id="UP000053477"/>
    </source>
</evidence>
<feature type="modified residue" description="N6-(pyridoxal phosphate)lysine" evidence="3">
    <location>
        <position position="178"/>
    </location>
</feature>
<name>A0A0H2RH68_9AGAM</name>
<dbReference type="InterPro" id="IPR054542">
    <property type="entry name" value="Cys_met_metab_PP"/>
</dbReference>
<dbReference type="Gene3D" id="3.90.1150.10">
    <property type="entry name" value="Aspartate Aminotransferase, domain 1"/>
    <property type="match status" value="1"/>
</dbReference>
<dbReference type="InterPro" id="IPR015424">
    <property type="entry name" value="PyrdxlP-dep_Trfase"/>
</dbReference>
<evidence type="ECO:0000256" key="4">
    <source>
        <dbReference type="RuleBase" id="RU362118"/>
    </source>
</evidence>
<dbReference type="AlphaFoldDB" id="A0A0H2RH68"/>
<dbReference type="SUPFAM" id="SSF53383">
    <property type="entry name" value="PLP-dependent transferases"/>
    <property type="match status" value="1"/>
</dbReference>
<dbReference type="Pfam" id="PF01053">
    <property type="entry name" value="Cys_Met_Meta_PP"/>
    <property type="match status" value="1"/>
</dbReference>
<dbReference type="GO" id="GO:0016846">
    <property type="term" value="F:carbon-sulfur lyase activity"/>
    <property type="evidence" value="ECO:0007669"/>
    <property type="project" value="TreeGrafter"/>
</dbReference>
<keyword evidence="6" id="KW-1185">Reference proteome</keyword>
<dbReference type="InterPro" id="IPR015422">
    <property type="entry name" value="PyrdxlP-dep_Trfase_small"/>
</dbReference>
<dbReference type="GO" id="GO:0030170">
    <property type="term" value="F:pyridoxal phosphate binding"/>
    <property type="evidence" value="ECO:0007669"/>
    <property type="project" value="InterPro"/>
</dbReference>
<dbReference type="Proteomes" id="UP000053477">
    <property type="component" value="Unassembled WGS sequence"/>
</dbReference>
<accession>A0A0H2RH68</accession>
<dbReference type="InterPro" id="IPR015421">
    <property type="entry name" value="PyrdxlP-dep_Trfase_major"/>
</dbReference>
<reference evidence="5 6" key="1">
    <citation type="submission" date="2015-04" db="EMBL/GenBank/DDBJ databases">
        <title>Complete genome sequence of Schizopora paradoxa KUC8140, a cosmopolitan wood degrader in East Asia.</title>
        <authorList>
            <consortium name="DOE Joint Genome Institute"/>
            <person name="Min B."/>
            <person name="Park H."/>
            <person name="Jang Y."/>
            <person name="Kim J.-J."/>
            <person name="Kim K.H."/>
            <person name="Pangilinan J."/>
            <person name="Lipzen A."/>
            <person name="Riley R."/>
            <person name="Grigoriev I.V."/>
            <person name="Spatafora J.W."/>
            <person name="Choi I.-G."/>
        </authorList>
    </citation>
    <scope>NUCLEOTIDE SEQUENCE [LARGE SCALE GENOMIC DNA]</scope>
    <source>
        <strain evidence="5 6">KUC8140</strain>
    </source>
</reference>
<dbReference type="InParanoid" id="A0A0H2RH68"/>
<dbReference type="PIRSF" id="PIRSF001434">
    <property type="entry name" value="CGS"/>
    <property type="match status" value="1"/>
</dbReference>
<dbReference type="PANTHER" id="PTHR11808:SF35">
    <property type="entry name" value="CYSTATHIONINE GAMMA-SYNTHASE (AFU_ORTHOLOGUE AFUA_7G01590)"/>
    <property type="match status" value="1"/>
</dbReference>
<keyword evidence="2 3" id="KW-0663">Pyridoxal phosphate</keyword>